<evidence type="ECO:0000313" key="3">
    <source>
        <dbReference type="Proteomes" id="UP000249218"/>
    </source>
</evidence>
<proteinExistence type="predicted"/>
<dbReference type="InterPro" id="IPR009003">
    <property type="entry name" value="Peptidase_S1_PA"/>
</dbReference>
<dbReference type="Pfam" id="PF00089">
    <property type="entry name" value="Trypsin"/>
    <property type="match status" value="1"/>
</dbReference>
<dbReference type="Gene3D" id="2.40.10.10">
    <property type="entry name" value="Trypsin-like serine proteases"/>
    <property type="match status" value="1"/>
</dbReference>
<sequence length="53" mass="5655">GGPLQSKTLDEHRCVATVVGVTSAGKQCSITAGSGLYTRVIHYVPWIESVVWP</sequence>
<organism evidence="2 3">
    <name type="scientific">Helicoverpa armigera</name>
    <name type="common">Cotton bollworm</name>
    <name type="synonym">Heliothis armigera</name>
    <dbReference type="NCBI Taxonomy" id="29058"/>
    <lineage>
        <taxon>Eukaryota</taxon>
        <taxon>Metazoa</taxon>
        <taxon>Ecdysozoa</taxon>
        <taxon>Arthropoda</taxon>
        <taxon>Hexapoda</taxon>
        <taxon>Insecta</taxon>
        <taxon>Pterygota</taxon>
        <taxon>Neoptera</taxon>
        <taxon>Endopterygota</taxon>
        <taxon>Lepidoptera</taxon>
        <taxon>Glossata</taxon>
        <taxon>Ditrysia</taxon>
        <taxon>Noctuoidea</taxon>
        <taxon>Noctuidae</taxon>
        <taxon>Heliothinae</taxon>
        <taxon>Helicoverpa</taxon>
    </lineage>
</organism>
<dbReference type="EMBL" id="KZ150429">
    <property type="protein sequence ID" value="PZC70913.1"/>
    <property type="molecule type" value="Genomic_DNA"/>
</dbReference>
<dbReference type="SUPFAM" id="SSF50494">
    <property type="entry name" value="Trypsin-like serine proteases"/>
    <property type="match status" value="1"/>
</dbReference>
<dbReference type="Proteomes" id="UP000249218">
    <property type="component" value="Unassembled WGS sequence"/>
</dbReference>
<accession>A0A2W1BGW1</accession>
<dbReference type="GO" id="GO:0004252">
    <property type="term" value="F:serine-type endopeptidase activity"/>
    <property type="evidence" value="ECO:0007669"/>
    <property type="project" value="InterPro"/>
</dbReference>
<keyword evidence="3" id="KW-1185">Reference proteome</keyword>
<name>A0A2W1BGW1_HELAM</name>
<evidence type="ECO:0000259" key="1">
    <source>
        <dbReference type="Pfam" id="PF00089"/>
    </source>
</evidence>
<gene>
    <name evidence="2" type="primary">HaOG214656</name>
    <name evidence="2" type="ORF">B5X24_HaOG214656</name>
</gene>
<feature type="domain" description="Peptidase S1" evidence="1">
    <location>
        <begin position="1"/>
        <end position="47"/>
    </location>
</feature>
<feature type="non-terminal residue" evidence="2">
    <location>
        <position position="1"/>
    </location>
</feature>
<dbReference type="InterPro" id="IPR043504">
    <property type="entry name" value="Peptidase_S1_PA_chymotrypsin"/>
</dbReference>
<evidence type="ECO:0000313" key="2">
    <source>
        <dbReference type="EMBL" id="PZC70913.1"/>
    </source>
</evidence>
<dbReference type="InterPro" id="IPR001254">
    <property type="entry name" value="Trypsin_dom"/>
</dbReference>
<reference evidence="2 3" key="1">
    <citation type="journal article" date="2017" name="BMC Biol.">
        <title>Genomic innovations, transcriptional plasticity and gene loss underlying the evolution and divergence of two highly polyphagous and invasive Helicoverpa pest species.</title>
        <authorList>
            <person name="Pearce S.L."/>
            <person name="Clarke D.F."/>
            <person name="East P.D."/>
            <person name="Elfekih S."/>
            <person name="Gordon K.H."/>
            <person name="Jermiin L.S."/>
            <person name="McGaughran A."/>
            <person name="Oakeshott J.G."/>
            <person name="Papanikolaou A."/>
            <person name="Perera O.P."/>
            <person name="Rane R.V."/>
            <person name="Richards S."/>
            <person name="Tay W.T."/>
            <person name="Walsh T.K."/>
            <person name="Anderson A."/>
            <person name="Anderson C.J."/>
            <person name="Asgari S."/>
            <person name="Board P.G."/>
            <person name="Bretschneider A."/>
            <person name="Campbell P.M."/>
            <person name="Chertemps T."/>
            <person name="Christeller J.T."/>
            <person name="Coppin C.W."/>
            <person name="Downes S.J."/>
            <person name="Duan G."/>
            <person name="Farnsworth C.A."/>
            <person name="Good R.T."/>
            <person name="Han L.B."/>
            <person name="Han Y.C."/>
            <person name="Hatje K."/>
            <person name="Horne I."/>
            <person name="Huang Y.P."/>
            <person name="Hughes D.S."/>
            <person name="Jacquin-Joly E."/>
            <person name="James W."/>
            <person name="Jhangiani S."/>
            <person name="Kollmar M."/>
            <person name="Kuwar S.S."/>
            <person name="Li S."/>
            <person name="Liu N.Y."/>
            <person name="Maibeche M.T."/>
            <person name="Miller J.R."/>
            <person name="Montagne N."/>
            <person name="Perry T."/>
            <person name="Qu J."/>
            <person name="Song S.V."/>
            <person name="Sutton G.G."/>
            <person name="Vogel H."/>
            <person name="Walenz B.P."/>
            <person name="Xu W."/>
            <person name="Zhang H.J."/>
            <person name="Zou Z."/>
            <person name="Batterham P."/>
            <person name="Edwards O.R."/>
            <person name="Feyereisen R."/>
            <person name="Gibbs R.A."/>
            <person name="Heckel D.G."/>
            <person name="McGrath A."/>
            <person name="Robin C."/>
            <person name="Scherer S.E."/>
            <person name="Worley K.C."/>
            <person name="Wu Y.D."/>
        </authorList>
    </citation>
    <scope>NUCLEOTIDE SEQUENCE [LARGE SCALE GENOMIC DNA]</scope>
    <source>
        <strain evidence="2">Harm_GR_Male_#8</strain>
        <tissue evidence="2">Whole organism</tissue>
    </source>
</reference>
<protein>
    <recommendedName>
        <fullName evidence="1">Peptidase S1 domain-containing protein</fullName>
    </recommendedName>
</protein>
<dbReference type="AlphaFoldDB" id="A0A2W1BGW1"/>
<dbReference type="GO" id="GO:0006508">
    <property type="term" value="P:proteolysis"/>
    <property type="evidence" value="ECO:0007669"/>
    <property type="project" value="InterPro"/>
</dbReference>